<dbReference type="PATRIC" id="fig|1280952.3.peg.827"/>
<dbReference type="SUPFAM" id="SSF46785">
    <property type="entry name" value="Winged helix' DNA-binding domain"/>
    <property type="match status" value="1"/>
</dbReference>
<reference evidence="6 7" key="1">
    <citation type="journal article" date="2014" name="Antonie Van Leeuwenhoek">
        <title>Hyphomonas beringensis sp. nov. and Hyphomonas chukchiensis sp. nov., isolated from surface seawater of the Bering Sea and Chukchi Sea.</title>
        <authorList>
            <person name="Li C."/>
            <person name="Lai Q."/>
            <person name="Li G."/>
            <person name="Dong C."/>
            <person name="Wang J."/>
            <person name="Liao Y."/>
            <person name="Shao Z."/>
        </authorList>
    </citation>
    <scope>NUCLEOTIDE SEQUENCE [LARGE SCALE GENOMIC DNA]</scope>
    <source>
        <strain evidence="6 7">VP2</strain>
    </source>
</reference>
<dbReference type="InterPro" id="IPR036388">
    <property type="entry name" value="WH-like_DNA-bd_sf"/>
</dbReference>
<protein>
    <submittedName>
        <fullName evidence="6">LysR family transcriptional regulator</fullName>
    </submittedName>
</protein>
<dbReference type="EMBL" id="ARYJ01000002">
    <property type="protein sequence ID" value="KCZ90397.1"/>
    <property type="molecule type" value="Genomic_DNA"/>
</dbReference>
<gene>
    <name evidence="6" type="ORF">HJA_04181</name>
</gene>
<dbReference type="eggNOG" id="COG0583">
    <property type="taxonomic scope" value="Bacteria"/>
</dbReference>
<dbReference type="Gene3D" id="1.10.10.10">
    <property type="entry name" value="Winged helix-like DNA-binding domain superfamily/Winged helix DNA-binding domain"/>
    <property type="match status" value="1"/>
</dbReference>
<evidence type="ECO:0000256" key="2">
    <source>
        <dbReference type="ARBA" id="ARBA00023015"/>
    </source>
</evidence>
<evidence type="ECO:0000259" key="5">
    <source>
        <dbReference type="PROSITE" id="PS50931"/>
    </source>
</evidence>
<evidence type="ECO:0000313" key="6">
    <source>
        <dbReference type="EMBL" id="KCZ90397.1"/>
    </source>
</evidence>
<dbReference type="Proteomes" id="UP000024816">
    <property type="component" value="Unassembled WGS sequence"/>
</dbReference>
<dbReference type="GO" id="GO:0043565">
    <property type="term" value="F:sequence-specific DNA binding"/>
    <property type="evidence" value="ECO:0007669"/>
    <property type="project" value="TreeGrafter"/>
</dbReference>
<dbReference type="PANTHER" id="PTHR30537:SF3">
    <property type="entry name" value="TRANSCRIPTIONAL REGULATORY PROTEIN"/>
    <property type="match status" value="1"/>
</dbReference>
<keyword evidence="7" id="KW-1185">Reference proteome</keyword>
<dbReference type="PROSITE" id="PS50931">
    <property type="entry name" value="HTH_LYSR"/>
    <property type="match status" value="1"/>
</dbReference>
<organism evidence="6 7">
    <name type="scientific">Hyphomonas jannaschiana VP2</name>
    <dbReference type="NCBI Taxonomy" id="1280952"/>
    <lineage>
        <taxon>Bacteria</taxon>
        <taxon>Pseudomonadati</taxon>
        <taxon>Pseudomonadota</taxon>
        <taxon>Alphaproteobacteria</taxon>
        <taxon>Hyphomonadales</taxon>
        <taxon>Hyphomonadaceae</taxon>
        <taxon>Hyphomonas</taxon>
    </lineage>
</organism>
<dbReference type="Pfam" id="PF00126">
    <property type="entry name" value="HTH_1"/>
    <property type="match status" value="1"/>
</dbReference>
<dbReference type="FunFam" id="1.10.10.10:FF:000001">
    <property type="entry name" value="LysR family transcriptional regulator"/>
    <property type="match status" value="1"/>
</dbReference>
<dbReference type="InterPro" id="IPR036390">
    <property type="entry name" value="WH_DNA-bd_sf"/>
</dbReference>
<dbReference type="InterPro" id="IPR058163">
    <property type="entry name" value="LysR-type_TF_proteobact-type"/>
</dbReference>
<dbReference type="STRING" id="1280952.HJA_04181"/>
<dbReference type="PANTHER" id="PTHR30537">
    <property type="entry name" value="HTH-TYPE TRANSCRIPTIONAL REGULATOR"/>
    <property type="match status" value="1"/>
</dbReference>
<dbReference type="Pfam" id="PF03466">
    <property type="entry name" value="LysR_substrate"/>
    <property type="match status" value="1"/>
</dbReference>
<dbReference type="InterPro" id="IPR000847">
    <property type="entry name" value="LysR_HTH_N"/>
</dbReference>
<evidence type="ECO:0000256" key="3">
    <source>
        <dbReference type="ARBA" id="ARBA00023125"/>
    </source>
</evidence>
<keyword evidence="2" id="KW-0805">Transcription regulation</keyword>
<dbReference type="Gene3D" id="3.40.190.290">
    <property type="match status" value="1"/>
</dbReference>
<comment type="similarity">
    <text evidence="1">Belongs to the LysR transcriptional regulatory family.</text>
</comment>
<dbReference type="InterPro" id="IPR005119">
    <property type="entry name" value="LysR_subst-bd"/>
</dbReference>
<evidence type="ECO:0000256" key="4">
    <source>
        <dbReference type="ARBA" id="ARBA00023163"/>
    </source>
</evidence>
<dbReference type="GO" id="GO:0003700">
    <property type="term" value="F:DNA-binding transcription factor activity"/>
    <property type="evidence" value="ECO:0007669"/>
    <property type="project" value="InterPro"/>
</dbReference>
<feature type="domain" description="HTH lysR-type" evidence="5">
    <location>
        <begin position="5"/>
        <end position="62"/>
    </location>
</feature>
<sequence>MTERMDWDNMRVFRIVAELGSMNAAAHRLQESAPTIGRKIDQLEKDLSTVLLVRTTRGVELTDAGRIALSHIHAMAESVSEVFENAGHRDRDVEGRIVLATGDGLGPYWIAPRLPQFQAMNPKVQLRMRVVDRVPDLMEGEADIAIQFTEPKSPEIIGRKLGVLHYMSFASEAYLEEVGQLPNSLFEYYRYKTILHEGYVHQIERWAPRVAELKKMIDYSLVTNSAAAMIEVCANGGGIAVLPSYLGEVDNRLQPLNLPEIAPIQFWLTYTERVRRLPQGQAVLDWLWTIFDERRIAWFRDAFVHPAQIMRGAESQIARTF</sequence>
<evidence type="ECO:0000313" key="7">
    <source>
        <dbReference type="Proteomes" id="UP000024816"/>
    </source>
</evidence>
<keyword evidence="4" id="KW-0804">Transcription</keyword>
<dbReference type="GO" id="GO:0006351">
    <property type="term" value="P:DNA-templated transcription"/>
    <property type="evidence" value="ECO:0007669"/>
    <property type="project" value="TreeGrafter"/>
</dbReference>
<dbReference type="SUPFAM" id="SSF53850">
    <property type="entry name" value="Periplasmic binding protein-like II"/>
    <property type="match status" value="1"/>
</dbReference>
<accession>A0A059FIG2</accession>
<evidence type="ECO:0000256" key="1">
    <source>
        <dbReference type="ARBA" id="ARBA00009437"/>
    </source>
</evidence>
<proteinExistence type="inferred from homology"/>
<comment type="caution">
    <text evidence="6">The sequence shown here is derived from an EMBL/GenBank/DDBJ whole genome shotgun (WGS) entry which is preliminary data.</text>
</comment>
<dbReference type="AlphaFoldDB" id="A0A059FIG2"/>
<name>A0A059FIG2_9PROT</name>
<keyword evidence="3" id="KW-0238">DNA-binding</keyword>